<dbReference type="RefSeq" id="XP_003105752.2">
    <property type="nucleotide sequence ID" value="XM_003105704.2"/>
</dbReference>
<name>E3MDQ3_CAERE</name>
<dbReference type="PROSITE" id="PS50005">
    <property type="entry name" value="TPR"/>
    <property type="match status" value="2"/>
</dbReference>
<keyword evidence="2" id="KW-0677">Repeat</keyword>
<comment type="function">
    <text evidence="4">Part of the endoplasmic reticulum membrane protein complex (EMC) that enables the energy-independent insertion into endoplasmic reticulum membranes of newly synthesized membrane proteins.</text>
</comment>
<evidence type="ECO:0000259" key="5">
    <source>
        <dbReference type="Pfam" id="PF22890"/>
    </source>
</evidence>
<reference evidence="6" key="1">
    <citation type="submission" date="2007-07" db="EMBL/GenBank/DDBJ databases">
        <title>PCAP assembly of the Caenorhabditis remanei genome.</title>
        <authorList>
            <consortium name="The Caenorhabditis remanei Sequencing Consortium"/>
            <person name="Wilson R.K."/>
        </authorList>
    </citation>
    <scope>NUCLEOTIDE SEQUENCE [LARGE SCALE GENOMIC DNA]</scope>
    <source>
        <strain evidence="6">PB4641</strain>
    </source>
</reference>
<protein>
    <recommendedName>
        <fullName evidence="4">ER membrane protein complex subunit 2</fullName>
    </recommendedName>
</protein>
<dbReference type="InterPro" id="IPR055217">
    <property type="entry name" value="TPR_EMC2"/>
</dbReference>
<dbReference type="Pfam" id="PF13181">
    <property type="entry name" value="TPR_8"/>
    <property type="match status" value="1"/>
</dbReference>
<dbReference type="InterPro" id="IPR039856">
    <property type="entry name" value="EMC2-like"/>
</dbReference>
<dbReference type="Proteomes" id="UP000008281">
    <property type="component" value="Unassembled WGS sequence"/>
</dbReference>
<evidence type="ECO:0000256" key="4">
    <source>
        <dbReference type="RuleBase" id="RU367091"/>
    </source>
</evidence>
<gene>
    <name evidence="6" type="ORF">CRE_17858</name>
</gene>
<dbReference type="STRING" id="31234.E3MDQ3"/>
<feature type="domain" description="EMC2 TPR-like" evidence="5">
    <location>
        <begin position="91"/>
        <end position="192"/>
    </location>
</feature>
<keyword evidence="3" id="KW-0802">TPR repeat</keyword>
<evidence type="ECO:0000313" key="7">
    <source>
        <dbReference type="Proteomes" id="UP000008281"/>
    </source>
</evidence>
<dbReference type="eggNOG" id="KOG3060">
    <property type="taxonomic scope" value="Eukaryota"/>
</dbReference>
<dbReference type="Gene3D" id="1.25.40.10">
    <property type="entry name" value="Tetratricopeptide repeat domain"/>
    <property type="match status" value="1"/>
</dbReference>
<dbReference type="CTD" id="9807084"/>
<evidence type="ECO:0000256" key="3">
    <source>
        <dbReference type="ARBA" id="ARBA00022803"/>
    </source>
</evidence>
<dbReference type="GO" id="GO:0072546">
    <property type="term" value="C:EMC complex"/>
    <property type="evidence" value="ECO:0007669"/>
    <property type="project" value="UniProtKB-UniRule"/>
</dbReference>
<keyword evidence="4" id="KW-0472">Membrane</keyword>
<dbReference type="InterPro" id="IPR019734">
    <property type="entry name" value="TPR_rpt"/>
</dbReference>
<dbReference type="PANTHER" id="PTHR12760">
    <property type="entry name" value="TETRATRICOPEPTIDE REPEAT PROTEIN"/>
    <property type="match status" value="1"/>
</dbReference>
<dbReference type="GeneID" id="9807084"/>
<dbReference type="FunCoup" id="E3MDQ3">
    <property type="interactions" value="2600"/>
</dbReference>
<comment type="subunit">
    <text evidence="4">Component of the ER membrane protein complex (EMC).</text>
</comment>
<organism evidence="7">
    <name type="scientific">Caenorhabditis remanei</name>
    <name type="common">Caenorhabditis vulgaris</name>
    <dbReference type="NCBI Taxonomy" id="31234"/>
    <lineage>
        <taxon>Eukaryota</taxon>
        <taxon>Metazoa</taxon>
        <taxon>Ecdysozoa</taxon>
        <taxon>Nematoda</taxon>
        <taxon>Chromadorea</taxon>
        <taxon>Rhabditida</taxon>
        <taxon>Rhabditina</taxon>
        <taxon>Rhabditomorpha</taxon>
        <taxon>Rhabditoidea</taxon>
        <taxon>Rhabditidae</taxon>
        <taxon>Peloderinae</taxon>
        <taxon>Caenorhabditis</taxon>
    </lineage>
</organism>
<dbReference type="OrthoDB" id="124397at2759"/>
<dbReference type="KEGG" id="crq:GCK72_008050"/>
<evidence type="ECO:0000256" key="1">
    <source>
        <dbReference type="ARBA" id="ARBA00010361"/>
    </source>
</evidence>
<evidence type="ECO:0000256" key="2">
    <source>
        <dbReference type="ARBA" id="ARBA00022737"/>
    </source>
</evidence>
<dbReference type="InterPro" id="IPR011990">
    <property type="entry name" value="TPR-like_helical_dom_sf"/>
</dbReference>
<evidence type="ECO:0000313" key="6">
    <source>
        <dbReference type="EMBL" id="EFO99160.1"/>
    </source>
</evidence>
<dbReference type="HOGENOM" id="CLU_052388_1_0_1"/>
<dbReference type="SUPFAM" id="SSF48452">
    <property type="entry name" value="TPR-like"/>
    <property type="match status" value="1"/>
</dbReference>
<dbReference type="AlphaFoldDB" id="E3MDQ3"/>
<comment type="similarity">
    <text evidence="1 4">Belongs to the EMC2 family.</text>
</comment>
<keyword evidence="4" id="KW-0256">Endoplasmic reticulum</keyword>
<accession>E3MDQ3</accession>
<keyword evidence="7" id="KW-1185">Reference proteome</keyword>
<dbReference type="Pfam" id="PF22890">
    <property type="entry name" value="TPR_EMC2"/>
    <property type="match status" value="1"/>
</dbReference>
<proteinExistence type="inferred from homology"/>
<comment type="subcellular location">
    <subcellularLocation>
        <location evidence="4">Endoplasmic reticulum membrane</location>
        <topology evidence="4">Peripheral membrane protein</topology>
        <orientation evidence="4">Cytoplasmic side</orientation>
    </subcellularLocation>
</comment>
<dbReference type="FunFam" id="1.25.40.10:FF:000326">
    <property type="entry name" value="ER membrane protein complex subunit 2"/>
    <property type="match status" value="1"/>
</dbReference>
<sequence>MAETTDLTQLSYEDARAMLKKWRECGVRRSEEVVEIWEHIISRSPASLGDEQWAVLEQVCIAGLDAARVDLAQECIDSLHAQFPESNRVLKLKAMQLEATEHYQKALEIYDRLVEEDPNNNSYRKRKVAVLLAQGKRLDAIRAINEYLKIFLNDPEAWLQLSELFLQENDVAKAVHCLEECVLIQPLNSMYFRRLGDLRYTQGGAENIELARAYYERALKINPTDLRSQYGILLSNNQIASTTKSASEKKKAGTAAVDAIDNLVNRYQKISPKSNPESDGILNCLEAMKVTVGSK</sequence>
<dbReference type="EMBL" id="DS268437">
    <property type="protein sequence ID" value="EFO99160.1"/>
    <property type="molecule type" value="Genomic_DNA"/>
</dbReference>
<dbReference type="OMA" id="MSDQEGW"/>
<dbReference type="SMART" id="SM00028">
    <property type="entry name" value="TPR"/>
    <property type="match status" value="3"/>
</dbReference>